<proteinExistence type="predicted"/>
<accession>A0A0K0N6R3</accession>
<name>A0A0K0N6R3_9CAUD</name>
<evidence type="ECO:0000313" key="4">
    <source>
        <dbReference type="Proteomes" id="UP000221359"/>
    </source>
</evidence>
<dbReference type="Proteomes" id="UP000221359">
    <property type="component" value="Segment"/>
</dbReference>
<evidence type="ECO:0000256" key="1">
    <source>
        <dbReference type="SAM" id="Coils"/>
    </source>
</evidence>
<sequence length="189" mass="21449">MRNTFTEPYPDDDFPESPAKSSEINFFNHPIHFNKLYIVKTTNPVDDKDELFYAVKITHMAWQVYGASRQTYDASQILVIRPADKPTTKADADAGAEIQTLTDADKVLQDFGMSRESATRYSLAQVIKSLTEKRDEAARKEAERLTLIQESLRRIGYTAGVKTTAEDVISRLVHMDVITSKTLDEKKEN</sequence>
<keyword evidence="1" id="KW-0175">Coiled coil</keyword>
<keyword evidence="4" id="KW-1185">Reference proteome</keyword>
<organism evidence="3 4">
    <name type="scientific">Gordonia phage GMA2</name>
    <dbReference type="NCBI Taxonomy" id="1647283"/>
    <lineage>
        <taxon>Viruses</taxon>
        <taxon>Duplodnaviria</taxon>
        <taxon>Heunggongvirae</taxon>
        <taxon>Uroviricota</taxon>
        <taxon>Caudoviricetes</taxon>
        <taxon>Gimaduovirus</taxon>
        <taxon>Gimaduovirus GMA2</taxon>
    </lineage>
</organism>
<evidence type="ECO:0000313" key="3">
    <source>
        <dbReference type="EMBL" id="AKJ72629.1"/>
    </source>
</evidence>
<dbReference type="EMBL" id="KR063281">
    <property type="protein sequence ID" value="AKJ72629.1"/>
    <property type="molecule type" value="Genomic_DNA"/>
</dbReference>
<protein>
    <submittedName>
        <fullName evidence="3">Uncharacterized protein</fullName>
    </submittedName>
</protein>
<feature type="region of interest" description="Disordered" evidence="2">
    <location>
        <begin position="1"/>
        <end position="20"/>
    </location>
</feature>
<gene>
    <name evidence="3" type="ORF">GMA2_91</name>
</gene>
<evidence type="ECO:0000256" key="2">
    <source>
        <dbReference type="SAM" id="MobiDB-lite"/>
    </source>
</evidence>
<feature type="coiled-coil region" evidence="1">
    <location>
        <begin position="123"/>
        <end position="150"/>
    </location>
</feature>
<reference evidence="3 4" key="1">
    <citation type="journal article" date="2015" name="PLoS ONE">
        <title>Lysis to Kill: Evaluation of the Lytic Abilities, and Genomics of Nine Bacteriophages Infective for Gordonia spp. and Their Potential Use in Activated Sludge Foam Biocontrol.</title>
        <authorList>
            <person name="Dyson Z.A."/>
            <person name="Tucci J."/>
            <person name="Seviour R.J."/>
            <person name="Petrovski S."/>
        </authorList>
    </citation>
    <scope>NUCLEOTIDE SEQUENCE [LARGE SCALE GENOMIC DNA]</scope>
</reference>